<evidence type="ECO:0000313" key="6">
    <source>
        <dbReference type="Proteomes" id="UP001567572"/>
    </source>
</evidence>
<comment type="caution">
    <text evidence="5">The sequence shown here is derived from an EMBL/GenBank/DDBJ whole genome shotgun (WGS) entry which is preliminary data.</text>
</comment>
<dbReference type="Pfam" id="PF05121">
    <property type="entry name" value="GvpK"/>
    <property type="match status" value="1"/>
</dbReference>
<name>A0ABD5M5U5_9EURY</name>
<feature type="coiled-coil region" evidence="4">
    <location>
        <begin position="51"/>
        <end position="78"/>
    </location>
</feature>
<dbReference type="InterPro" id="IPR007805">
    <property type="entry name" value="GvpK"/>
</dbReference>
<dbReference type="AlphaFoldDB" id="A0ABD5M5U5"/>
<evidence type="ECO:0000256" key="3">
    <source>
        <dbReference type="ARBA" id="ARBA00035659"/>
    </source>
</evidence>
<accession>A0ABD5M5U5</accession>
<comment type="similarity">
    <text evidence="3">Belongs to the gas vesicle GvpK family.</text>
</comment>
<sequence>MSTEINLDDEGGGVHEGLLTLAVSLVEIVDDALEQEAVRRMQSGNLSDEEVERLGKQLKRLNEEIDRLKREEGIDENVNAFRGELDDLVADALTQLQHTAYTDE</sequence>
<evidence type="ECO:0000256" key="4">
    <source>
        <dbReference type="SAM" id="Coils"/>
    </source>
</evidence>
<dbReference type="EMBL" id="JBEDNY010000005">
    <property type="protein sequence ID" value="MEZ3164926.1"/>
    <property type="molecule type" value="Genomic_DNA"/>
</dbReference>
<keyword evidence="6" id="KW-1185">Reference proteome</keyword>
<keyword evidence="4" id="KW-0175">Coiled coil</keyword>
<evidence type="ECO:0000313" key="5">
    <source>
        <dbReference type="EMBL" id="MEZ3164926.1"/>
    </source>
</evidence>
<organism evidence="5 6">
    <name type="scientific">Halorubrum miltondacostae</name>
    <dbReference type="NCBI Taxonomy" id="3076378"/>
    <lineage>
        <taxon>Archaea</taxon>
        <taxon>Methanobacteriati</taxon>
        <taxon>Methanobacteriota</taxon>
        <taxon>Stenosarchaea group</taxon>
        <taxon>Halobacteria</taxon>
        <taxon>Halobacteriales</taxon>
        <taxon>Haloferacaceae</taxon>
        <taxon>Halorubrum</taxon>
    </lineage>
</organism>
<evidence type="ECO:0000256" key="1">
    <source>
        <dbReference type="ARBA" id="ARBA00022987"/>
    </source>
</evidence>
<comment type="subcellular location">
    <subcellularLocation>
        <location evidence="2">Gas vesicle</location>
    </subcellularLocation>
</comment>
<evidence type="ECO:0000256" key="2">
    <source>
        <dbReference type="ARBA" id="ARBA00035108"/>
    </source>
</evidence>
<keyword evidence="1" id="KW-0304">Gas vesicle</keyword>
<dbReference type="GO" id="GO:0031411">
    <property type="term" value="C:gas vesicle"/>
    <property type="evidence" value="ECO:0007669"/>
    <property type="project" value="UniProtKB-SubCell"/>
</dbReference>
<proteinExistence type="inferred from homology"/>
<reference evidence="5 6" key="1">
    <citation type="submission" date="2024-06" db="EMBL/GenBank/DDBJ databases">
        <title>Halorubrum miltondacostae sp. nov., a potential PHA producer isolated from an inland solar saltern in Rio Maior, Portugal.</title>
        <authorList>
            <person name="Albuquerque L."/>
            <person name="Viver T."/>
            <person name="Barroso C."/>
            <person name="Claudino R."/>
            <person name="Galvan M."/>
            <person name="Simoes G."/>
            <person name="Lobo Da Cunha A."/>
            <person name="Egas C."/>
        </authorList>
    </citation>
    <scope>NUCLEOTIDE SEQUENCE [LARGE SCALE GENOMIC DNA]</scope>
    <source>
        <strain evidence="5 6">RMP-11</strain>
    </source>
</reference>
<dbReference type="PANTHER" id="PTHR40137">
    <property type="entry name" value="PROTEIN GVPK 1"/>
    <property type="match status" value="1"/>
</dbReference>
<gene>
    <name evidence="5" type="ORF">ABNG04_13725</name>
</gene>
<protein>
    <submittedName>
        <fullName evidence="5">Gas vesicle protein K</fullName>
    </submittedName>
</protein>
<dbReference type="Proteomes" id="UP001567572">
    <property type="component" value="Unassembled WGS sequence"/>
</dbReference>
<dbReference type="RefSeq" id="WP_371162968.1">
    <property type="nucleotide sequence ID" value="NZ_JBEDNX010000007.1"/>
</dbReference>
<dbReference type="PANTHER" id="PTHR40137:SF2">
    <property type="entry name" value="PROTEIN GVPK 1"/>
    <property type="match status" value="1"/>
</dbReference>